<gene>
    <name evidence="2" type="ORF">KV112_07370</name>
</gene>
<dbReference type="EMBL" id="JAYJJT010000006">
    <property type="protein sequence ID" value="MEB3049550.1"/>
    <property type="molecule type" value="Genomic_DNA"/>
</dbReference>
<evidence type="ECO:0000256" key="1">
    <source>
        <dbReference type="SAM" id="SignalP"/>
    </source>
</evidence>
<feature type="chain" id="PRO_5047259589" evidence="1">
    <location>
        <begin position="30"/>
        <end position="91"/>
    </location>
</feature>
<keyword evidence="1" id="KW-0732">Signal</keyword>
<sequence length="91" mass="9208">MTSRKVCTAVGACLAFGLIPLTTAPTASADGLEVASWEAFFDPATWDGVLAGGAPASPSLFAPDLTGLVQAWVYTPMYTTITVTVTPVGGG</sequence>
<dbReference type="RefSeq" id="WP_224863593.1">
    <property type="nucleotide sequence ID" value="NZ_JAYJJT010000006.1"/>
</dbReference>
<dbReference type="Proteomes" id="UP001299046">
    <property type="component" value="Unassembled WGS sequence"/>
</dbReference>
<proteinExistence type="predicted"/>
<evidence type="ECO:0000313" key="2">
    <source>
        <dbReference type="EMBL" id="MEB3049550.1"/>
    </source>
</evidence>
<organism evidence="2 3">
    <name type="scientific">[Mycobacterium] zoologicum</name>
    <dbReference type="NCBI Taxonomy" id="2872311"/>
    <lineage>
        <taxon>Bacteria</taxon>
        <taxon>Bacillati</taxon>
        <taxon>Actinomycetota</taxon>
        <taxon>Actinomycetes</taxon>
        <taxon>Mycobacteriales</taxon>
        <taxon>Mycobacteriaceae</taxon>
        <taxon>Mycolicibacter</taxon>
    </lineage>
</organism>
<accession>A0ABU5YHL6</accession>
<comment type="caution">
    <text evidence="2">The sequence shown here is derived from an EMBL/GenBank/DDBJ whole genome shotgun (WGS) entry which is preliminary data.</text>
</comment>
<evidence type="ECO:0000313" key="3">
    <source>
        <dbReference type="Proteomes" id="UP001299046"/>
    </source>
</evidence>
<feature type="signal peptide" evidence="1">
    <location>
        <begin position="1"/>
        <end position="29"/>
    </location>
</feature>
<protein>
    <submittedName>
        <fullName evidence="2">Uncharacterized protein</fullName>
    </submittedName>
</protein>
<name>A0ABU5YHL6_9MYCO</name>
<reference evidence="2 3" key="1">
    <citation type="submission" date="2023-12" db="EMBL/GenBank/DDBJ databases">
        <title>Description of new species of Mycobacterium terrae complex isolated from sewage at the Sao Paulo Zoological Park Foundation in Brazil.</title>
        <authorList>
            <person name="Romagnoli C.L."/>
            <person name="Conceicao E.C."/>
            <person name="Machado E."/>
            <person name="Barreto L.B.P.F."/>
            <person name="Sharma A."/>
            <person name="Silva N.M."/>
            <person name="Marques L.E."/>
            <person name="Juliana M.A."/>
            <person name="Lourenco M.C.S."/>
            <person name="Digiampietri L.A."/>
            <person name="Suffys P.N."/>
            <person name="Viana-Niero C."/>
        </authorList>
    </citation>
    <scope>NUCLEOTIDE SEQUENCE [LARGE SCALE GENOMIC DNA]</scope>
    <source>
        <strain evidence="2 3">MYC123</strain>
    </source>
</reference>
<keyword evidence="3" id="KW-1185">Reference proteome</keyword>